<evidence type="ECO:0000256" key="10">
    <source>
        <dbReference type="ARBA" id="ARBA00044508"/>
    </source>
</evidence>
<comment type="catalytic activity">
    <reaction evidence="1">
        <text>[E2 ubiquitin-conjugating enzyme]-S-ubiquitinyl-L-cysteine + [acceptor protein]-L-lysine = [E2 ubiquitin-conjugating enzyme]-L-cysteine + [acceptor protein]-N(6)-ubiquitinyl-L-lysine.</text>
        <dbReference type="EC" id="2.3.2.31"/>
    </reaction>
</comment>
<feature type="domain" description="RWD" evidence="14">
    <location>
        <begin position="11"/>
        <end position="145"/>
    </location>
</feature>
<gene>
    <name evidence="16" type="ORF">CBER1_00536</name>
</gene>
<feature type="compositionally biased region" description="Basic and acidic residues" evidence="12">
    <location>
        <begin position="322"/>
        <end position="334"/>
    </location>
</feature>
<evidence type="ECO:0000256" key="9">
    <source>
        <dbReference type="ARBA" id="ARBA00022833"/>
    </source>
</evidence>
<dbReference type="AlphaFoldDB" id="A0A2S6CBG4"/>
<comment type="caution">
    <text evidence="16">The sequence shown here is derived from an EMBL/GenBank/DDBJ whole genome shotgun (WGS) entry which is preliminary data.</text>
</comment>
<evidence type="ECO:0000256" key="6">
    <source>
        <dbReference type="ARBA" id="ARBA00022737"/>
    </source>
</evidence>
<dbReference type="InterPro" id="IPR017907">
    <property type="entry name" value="Znf_RING_CS"/>
</dbReference>
<keyword evidence="5" id="KW-0479">Metal-binding</keyword>
<name>A0A2S6CBG4_9PEZI</name>
<dbReference type="InterPro" id="IPR016135">
    <property type="entry name" value="UBQ-conjugating_enzyme/RWD"/>
</dbReference>
<dbReference type="SUPFAM" id="SSF54495">
    <property type="entry name" value="UBC-like"/>
    <property type="match status" value="1"/>
</dbReference>
<feature type="compositionally biased region" description="Acidic residues" evidence="12">
    <location>
        <begin position="637"/>
        <end position="650"/>
    </location>
</feature>
<evidence type="ECO:0000256" key="8">
    <source>
        <dbReference type="ARBA" id="ARBA00022786"/>
    </source>
</evidence>
<organism evidence="16 17">
    <name type="scientific">Cercospora berteroae</name>
    <dbReference type="NCBI Taxonomy" id="357750"/>
    <lineage>
        <taxon>Eukaryota</taxon>
        <taxon>Fungi</taxon>
        <taxon>Dikarya</taxon>
        <taxon>Ascomycota</taxon>
        <taxon>Pezizomycotina</taxon>
        <taxon>Dothideomycetes</taxon>
        <taxon>Dothideomycetidae</taxon>
        <taxon>Mycosphaerellales</taxon>
        <taxon>Mycosphaerellaceae</taxon>
        <taxon>Cercospora</taxon>
    </lineage>
</organism>
<feature type="compositionally biased region" description="Basic and acidic residues" evidence="12">
    <location>
        <begin position="612"/>
        <end position="625"/>
    </location>
</feature>
<dbReference type="InterPro" id="IPR006575">
    <property type="entry name" value="RWD_dom"/>
</dbReference>
<dbReference type="Pfam" id="PF05773">
    <property type="entry name" value="RWD"/>
    <property type="match status" value="1"/>
</dbReference>
<evidence type="ECO:0000313" key="17">
    <source>
        <dbReference type="Proteomes" id="UP000237631"/>
    </source>
</evidence>
<dbReference type="GO" id="GO:0008270">
    <property type="term" value="F:zinc ion binding"/>
    <property type="evidence" value="ECO:0007669"/>
    <property type="project" value="UniProtKB-KW"/>
</dbReference>
<dbReference type="CDD" id="cd23134">
    <property type="entry name" value="RING-HC_ITT1-like"/>
    <property type="match status" value="1"/>
</dbReference>
<dbReference type="Gene3D" id="3.30.40.10">
    <property type="entry name" value="Zinc/RING finger domain, C3HC4 (zinc finger)"/>
    <property type="match status" value="1"/>
</dbReference>
<evidence type="ECO:0000256" key="12">
    <source>
        <dbReference type="SAM" id="MobiDB-lite"/>
    </source>
</evidence>
<dbReference type="Pfam" id="PF22191">
    <property type="entry name" value="IBR_1"/>
    <property type="match status" value="1"/>
</dbReference>
<dbReference type="GO" id="GO:0061630">
    <property type="term" value="F:ubiquitin protein ligase activity"/>
    <property type="evidence" value="ECO:0007669"/>
    <property type="project" value="UniProtKB-EC"/>
</dbReference>
<dbReference type="InterPro" id="IPR013083">
    <property type="entry name" value="Znf_RING/FYVE/PHD"/>
</dbReference>
<dbReference type="InterPro" id="IPR001841">
    <property type="entry name" value="Znf_RING"/>
</dbReference>
<comment type="similarity">
    <text evidence="10">Belongs to the RBR family. RNF14 subfamily.</text>
</comment>
<feature type="region of interest" description="Disordered" evidence="12">
    <location>
        <begin position="637"/>
        <end position="658"/>
    </location>
</feature>
<dbReference type="InterPro" id="IPR044066">
    <property type="entry name" value="TRIAD_supradom"/>
</dbReference>
<accession>A0A2S6CBG4</accession>
<feature type="region of interest" description="Disordered" evidence="12">
    <location>
        <begin position="546"/>
        <end position="625"/>
    </location>
</feature>
<keyword evidence="8" id="KW-0833">Ubl conjugation pathway</keyword>
<dbReference type="PANTHER" id="PTHR11685">
    <property type="entry name" value="RBR FAMILY RING FINGER AND IBR DOMAIN-CONTAINING"/>
    <property type="match status" value="1"/>
</dbReference>
<dbReference type="Gene3D" id="3.10.110.10">
    <property type="entry name" value="Ubiquitin Conjugating Enzyme"/>
    <property type="match status" value="1"/>
</dbReference>
<dbReference type="OrthoDB" id="1431934at2759"/>
<feature type="region of interest" description="Disordered" evidence="12">
    <location>
        <begin position="495"/>
        <end position="516"/>
    </location>
</feature>
<dbReference type="InterPro" id="IPR047548">
    <property type="entry name" value="Rcat_RBR_RNF14"/>
</dbReference>
<evidence type="ECO:0000256" key="3">
    <source>
        <dbReference type="ARBA" id="ARBA00012251"/>
    </source>
</evidence>
<dbReference type="PROSITE" id="PS50089">
    <property type="entry name" value="ZF_RING_2"/>
    <property type="match status" value="1"/>
</dbReference>
<feature type="region of interest" description="Disordered" evidence="12">
    <location>
        <begin position="312"/>
        <end position="347"/>
    </location>
</feature>
<dbReference type="EMBL" id="PNEN01000503">
    <property type="protein sequence ID" value="PPJ57065.1"/>
    <property type="molecule type" value="Genomic_DNA"/>
</dbReference>
<dbReference type="PROSITE" id="PS51873">
    <property type="entry name" value="TRIAD"/>
    <property type="match status" value="1"/>
</dbReference>
<protein>
    <recommendedName>
        <fullName evidence="3">RBR-type E3 ubiquitin transferase</fullName>
        <ecNumber evidence="3">2.3.2.31</ecNumber>
    </recommendedName>
</protein>
<evidence type="ECO:0000259" key="15">
    <source>
        <dbReference type="PROSITE" id="PS51873"/>
    </source>
</evidence>
<dbReference type="SUPFAM" id="SSF57850">
    <property type="entry name" value="RING/U-box"/>
    <property type="match status" value="2"/>
</dbReference>
<dbReference type="PROSITE" id="PS50908">
    <property type="entry name" value="RWD"/>
    <property type="match status" value="1"/>
</dbReference>
<proteinExistence type="inferred from homology"/>
<evidence type="ECO:0000259" key="14">
    <source>
        <dbReference type="PROSITE" id="PS50908"/>
    </source>
</evidence>
<dbReference type="Gene3D" id="1.20.120.1750">
    <property type="match status" value="1"/>
</dbReference>
<reference evidence="17" key="1">
    <citation type="journal article" date="2017" name="bioRxiv">
        <title>Conservation of a gene cluster reveals novel cercosporin biosynthetic mechanisms and extends production to the genus Colletotrichum.</title>
        <authorList>
            <person name="de Jonge R."/>
            <person name="Ebert M.K."/>
            <person name="Huitt-Roehl C.R."/>
            <person name="Pal P."/>
            <person name="Suttle J.C."/>
            <person name="Spanner R.E."/>
            <person name="Neubauer J.D."/>
            <person name="Jurick W.M.II."/>
            <person name="Stott K.A."/>
            <person name="Secor G.A."/>
            <person name="Thomma B.P.H.J."/>
            <person name="Van de Peer Y."/>
            <person name="Townsend C.A."/>
            <person name="Bolton M.D."/>
        </authorList>
    </citation>
    <scope>NUCLEOTIDE SEQUENCE [LARGE SCALE GENOMIC DNA]</scope>
    <source>
        <strain evidence="17">CBS538.71</strain>
    </source>
</reference>
<comment type="pathway">
    <text evidence="2">Protein modification; protein ubiquitination.</text>
</comment>
<keyword evidence="6" id="KW-0677">Repeat</keyword>
<keyword evidence="17" id="KW-1185">Reference proteome</keyword>
<keyword evidence="4" id="KW-0808">Transferase</keyword>
<evidence type="ECO:0000256" key="7">
    <source>
        <dbReference type="ARBA" id="ARBA00022771"/>
    </source>
</evidence>
<feature type="domain" description="RING-type" evidence="15">
    <location>
        <begin position="181"/>
        <end position="453"/>
    </location>
</feature>
<evidence type="ECO:0000256" key="2">
    <source>
        <dbReference type="ARBA" id="ARBA00004906"/>
    </source>
</evidence>
<evidence type="ECO:0000256" key="5">
    <source>
        <dbReference type="ARBA" id="ARBA00022723"/>
    </source>
</evidence>
<dbReference type="PROSITE" id="PS00518">
    <property type="entry name" value="ZF_RING_1"/>
    <property type="match status" value="1"/>
</dbReference>
<dbReference type="FunFam" id="3.30.40.10:FF:000416">
    <property type="entry name" value="RBR-type E3 ubiquitin transferase"/>
    <property type="match status" value="1"/>
</dbReference>
<dbReference type="SMART" id="SM00647">
    <property type="entry name" value="IBR"/>
    <property type="match status" value="1"/>
</dbReference>
<keyword evidence="9" id="KW-0862">Zinc</keyword>
<dbReference type="STRING" id="357750.A0A2S6CBG4"/>
<evidence type="ECO:0000313" key="16">
    <source>
        <dbReference type="EMBL" id="PPJ57065.1"/>
    </source>
</evidence>
<dbReference type="CDD" id="cd20354">
    <property type="entry name" value="Rcat_RBR_RNF14"/>
    <property type="match status" value="1"/>
</dbReference>
<sequence length="658" mass="73423">MDSLGDDEREEELDTLTAIYPELVLEQDFSVTLALPVAPATPLLVRFVPAKDAGAPNYAQTVSNSYVERDVRLSHLPPLDLQICLPKGYPSNAPPNITLTARQDWLPKQKLKELENQAAELWDEYGQCQILFSYIDHLQQAAERGFDLSESPEGCLVLSAAFEAALVTYDNFTKLAKFNQGTYDCGVCLEPKKGAACYEMARCGHVFCKQCLQDFYNNAIKEGDVAVMRCLDPSCGKEKKQKKKSERTLHPRELLAMGIEEDKVRRYVEMKRKKKLEADKNTVYCPRTWCQGPAKSSKYPPIPADVSAYVDTMSDAGSDGDEAGKDDSAADPPKKVNTTNSQPDPTDRLSVCEKCQFAFCKVCYMGWHGPFARCYPRDPNELSAEEKASYDYIRLHTTPCPYCTAPVQKTMGCNHMSCFQCRTHFCYLCSSWLDGENPYQHFNKAGSPCYQRLWELEEGDEGQGPEDGRGFNGARHWEQAAIEAARAADEEEAAAAAAQAQAEEDARGALPPVPANLPGRVDQVPIIVQMAQLGINIEDDEEDFDPAQFAAAPPPAPAPPQRGGRRQRNHFPRAPANGAAQAVRNHERQRGGGAGRNRQRQQGNPPAVNVGDQHHELDDRQQEELQRFLELARQDMEDGWDSDELGEDDHDFVIRARR</sequence>
<dbReference type="Proteomes" id="UP000237631">
    <property type="component" value="Unassembled WGS sequence"/>
</dbReference>
<keyword evidence="7 11" id="KW-0863">Zinc-finger</keyword>
<dbReference type="InterPro" id="IPR031127">
    <property type="entry name" value="E3_UB_ligase_RBR"/>
</dbReference>
<dbReference type="SMART" id="SM00591">
    <property type="entry name" value="RWD"/>
    <property type="match status" value="1"/>
</dbReference>
<dbReference type="GO" id="GO:0016567">
    <property type="term" value="P:protein ubiquitination"/>
    <property type="evidence" value="ECO:0007669"/>
    <property type="project" value="InterPro"/>
</dbReference>
<evidence type="ECO:0000256" key="1">
    <source>
        <dbReference type="ARBA" id="ARBA00001798"/>
    </source>
</evidence>
<dbReference type="EC" id="2.3.2.31" evidence="3"/>
<feature type="domain" description="RING-type" evidence="13">
    <location>
        <begin position="185"/>
        <end position="230"/>
    </location>
</feature>
<dbReference type="InterPro" id="IPR002867">
    <property type="entry name" value="IBR_dom"/>
</dbReference>
<evidence type="ECO:0000256" key="4">
    <source>
        <dbReference type="ARBA" id="ARBA00022679"/>
    </source>
</evidence>
<dbReference type="CDD" id="cd23820">
    <property type="entry name" value="RWD_RNF14"/>
    <property type="match status" value="1"/>
</dbReference>
<evidence type="ECO:0000259" key="13">
    <source>
        <dbReference type="PROSITE" id="PS50089"/>
    </source>
</evidence>
<evidence type="ECO:0000256" key="11">
    <source>
        <dbReference type="PROSITE-ProRule" id="PRU00175"/>
    </source>
</evidence>